<keyword evidence="4" id="KW-1185">Reference proteome</keyword>
<dbReference type="PANTHER" id="PTHR37810">
    <property type="entry name" value="IMMUNITY PROTEIN SDPI"/>
    <property type="match status" value="1"/>
</dbReference>
<dbReference type="InterPro" id="IPR025962">
    <property type="entry name" value="SdpI/YhfL"/>
</dbReference>
<keyword evidence="1" id="KW-0812">Transmembrane</keyword>
<name>A0A8A3S911_9EURY</name>
<evidence type="ECO:0000313" key="4">
    <source>
        <dbReference type="Proteomes" id="UP001042704"/>
    </source>
</evidence>
<feature type="domain" description="DUF1648" evidence="2">
    <location>
        <begin position="54"/>
        <end position="100"/>
    </location>
</feature>
<dbReference type="RefSeq" id="WP_265580945.1">
    <property type="nucleotide sequence ID" value="NZ_CP036172.1"/>
</dbReference>
<keyword evidence="1" id="KW-0472">Membrane</keyword>
<dbReference type="EMBL" id="CP036172">
    <property type="protein sequence ID" value="QSZ68016.1"/>
    <property type="molecule type" value="Genomic_DNA"/>
</dbReference>
<feature type="transmembrane region" description="Helical" evidence="1">
    <location>
        <begin position="49"/>
        <end position="69"/>
    </location>
</feature>
<evidence type="ECO:0000313" key="3">
    <source>
        <dbReference type="EMBL" id="QSZ68016.1"/>
    </source>
</evidence>
<gene>
    <name evidence="3" type="ORF">RJ40_11180</name>
</gene>
<dbReference type="Pfam" id="PF07853">
    <property type="entry name" value="DUF1648"/>
    <property type="match status" value="1"/>
</dbReference>
<reference evidence="3" key="1">
    <citation type="journal article" date="2001" name="Int. J. Syst. Evol. Microbiol.">
        <title>Methanofollis aquaemaris sp. nov., a methanogen isolated from an aquaculture fish pond.</title>
        <authorList>
            <person name="Lai M.C."/>
            <person name="Chen S.C."/>
        </authorList>
    </citation>
    <scope>NUCLEOTIDE SEQUENCE</scope>
    <source>
        <strain evidence="3">N2F9704</strain>
    </source>
</reference>
<dbReference type="InterPro" id="IPR012867">
    <property type="entry name" value="DUF1648"/>
</dbReference>
<feature type="transmembrane region" description="Helical" evidence="1">
    <location>
        <begin position="89"/>
        <end position="110"/>
    </location>
</feature>
<feature type="transmembrane region" description="Helical" evidence="1">
    <location>
        <begin position="230"/>
        <end position="248"/>
    </location>
</feature>
<feature type="transmembrane region" description="Helical" evidence="1">
    <location>
        <begin position="155"/>
        <end position="175"/>
    </location>
</feature>
<dbReference type="Proteomes" id="UP001042704">
    <property type="component" value="Chromosome"/>
</dbReference>
<keyword evidence="1" id="KW-1133">Transmembrane helix</keyword>
<dbReference type="KEGG" id="maqe:RJ40_11180"/>
<dbReference type="Pfam" id="PF13630">
    <property type="entry name" value="SdpI"/>
    <property type="match status" value="1"/>
</dbReference>
<evidence type="ECO:0000256" key="1">
    <source>
        <dbReference type="SAM" id="Phobius"/>
    </source>
</evidence>
<proteinExistence type="predicted"/>
<dbReference type="GO" id="GO:0009636">
    <property type="term" value="P:response to toxic substance"/>
    <property type="evidence" value="ECO:0007669"/>
    <property type="project" value="TreeGrafter"/>
</dbReference>
<organism evidence="3 4">
    <name type="scientific">Methanofollis aquaemaris</name>
    <dbReference type="NCBI Taxonomy" id="126734"/>
    <lineage>
        <taxon>Archaea</taxon>
        <taxon>Methanobacteriati</taxon>
        <taxon>Methanobacteriota</taxon>
        <taxon>Stenosarchaea group</taxon>
        <taxon>Methanomicrobia</taxon>
        <taxon>Methanomicrobiales</taxon>
        <taxon>Methanomicrobiaceae</taxon>
        <taxon>Methanofollis</taxon>
    </lineage>
</organism>
<reference evidence="3" key="2">
    <citation type="submission" date="2019-02" db="EMBL/GenBank/DDBJ databases">
        <authorList>
            <person name="Chen S.-C."/>
            <person name="Chien H.-H."/>
            <person name="Lai M.-C."/>
        </authorList>
    </citation>
    <scope>NUCLEOTIDE SEQUENCE</scope>
    <source>
        <strain evidence="3">N2F9704</strain>
    </source>
</reference>
<protein>
    <submittedName>
        <fullName evidence="3">SdpI family protein</fullName>
    </submittedName>
</protein>
<feature type="transmembrane region" description="Helical" evidence="1">
    <location>
        <begin position="130"/>
        <end position="149"/>
    </location>
</feature>
<evidence type="ECO:0000259" key="2">
    <source>
        <dbReference type="Pfam" id="PF07853"/>
    </source>
</evidence>
<feature type="transmembrane region" description="Helical" evidence="1">
    <location>
        <begin position="207"/>
        <end position="224"/>
    </location>
</feature>
<accession>A0A8A3S911</accession>
<dbReference type="AlphaFoldDB" id="A0A8A3S911"/>
<sequence length="262" mass="28950">MYRITEMIGKLMGWCPCQETVSAAQPGKSDHDTGSGGRNGLLMIRWSRLAMIGIVALAFLIGVTVYPTMPDEIPSHWNAAGEVDDYLPAFWGVFLLPILLAGVAVLFLFVVPALDARVEATAEAGKRYDAFGLVTTLFLFAVYVSTILWAQGIEVSMSAFLAVSFGIMEIAMGFLMKKGLEQNSFVGIRTPWTLADERVWQITHERAGVAFQVAGILTLLTAAAPEVYGFVLLVMILAVVCIYLIWYSRQVYQRVVRRSEIR</sequence>
<dbReference type="PANTHER" id="PTHR37810:SF5">
    <property type="entry name" value="IMMUNITY PROTEIN SDPI"/>
    <property type="match status" value="1"/>
</dbReference>
<dbReference type="GeneID" id="76424935"/>